<feature type="transmembrane region" description="Helical" evidence="7">
    <location>
        <begin position="83"/>
        <end position="102"/>
    </location>
</feature>
<organism evidence="9 10">
    <name type="scientific">Bulleidia extructa W1219</name>
    <dbReference type="NCBI Taxonomy" id="679192"/>
    <lineage>
        <taxon>Bacteria</taxon>
        <taxon>Bacillati</taxon>
        <taxon>Bacillota</taxon>
        <taxon>Erysipelotrichia</taxon>
        <taxon>Erysipelotrichales</taxon>
        <taxon>Erysipelotrichaceae</taxon>
        <taxon>Bulleidia</taxon>
    </lineage>
</organism>
<keyword evidence="7" id="KW-1133">Transmembrane helix</keyword>
<name>D2MLZ4_9FIRM</name>
<dbReference type="Pfam" id="PF01580">
    <property type="entry name" value="FtsK_SpoIIIE"/>
    <property type="match status" value="1"/>
</dbReference>
<dbReference type="SUPFAM" id="SSF46785">
    <property type="entry name" value="Winged helix' DNA-binding domain"/>
    <property type="match status" value="1"/>
</dbReference>
<dbReference type="PANTHER" id="PTHR22683:SF41">
    <property type="entry name" value="DNA TRANSLOCASE FTSK"/>
    <property type="match status" value="1"/>
</dbReference>
<dbReference type="SMART" id="SM00843">
    <property type="entry name" value="Ftsk_gamma"/>
    <property type="match status" value="1"/>
</dbReference>
<feature type="transmembrane region" description="Helical" evidence="7">
    <location>
        <begin position="21"/>
        <end position="44"/>
    </location>
</feature>
<feature type="binding site" evidence="5">
    <location>
        <begin position="450"/>
        <end position="457"/>
    </location>
    <ligand>
        <name>ATP</name>
        <dbReference type="ChEBI" id="CHEBI:30616"/>
    </ligand>
</feature>
<dbReference type="PROSITE" id="PS50901">
    <property type="entry name" value="FTSK"/>
    <property type="match status" value="1"/>
</dbReference>
<dbReference type="InterPro" id="IPR027417">
    <property type="entry name" value="P-loop_NTPase"/>
</dbReference>
<dbReference type="RefSeq" id="WP_006626415.1">
    <property type="nucleotide sequence ID" value="NZ_ADFR01000002.1"/>
</dbReference>
<proteinExistence type="inferred from homology"/>
<feature type="compositionally biased region" description="Basic and acidic residues" evidence="6">
    <location>
        <begin position="764"/>
        <end position="786"/>
    </location>
</feature>
<dbReference type="STRING" id="679192.HMPREF9013_0762"/>
<dbReference type="InterPro" id="IPR050206">
    <property type="entry name" value="FtsK/SpoIIIE/SftA"/>
</dbReference>
<dbReference type="Pfam" id="PF09397">
    <property type="entry name" value="FtsK_gamma"/>
    <property type="match status" value="1"/>
</dbReference>
<comment type="similarity">
    <text evidence="1">Belongs to the FtsK/SpoIIIE/SftA family.</text>
</comment>
<evidence type="ECO:0000256" key="3">
    <source>
        <dbReference type="ARBA" id="ARBA00022840"/>
    </source>
</evidence>
<dbReference type="AlphaFoldDB" id="D2MLZ4"/>
<evidence type="ECO:0000256" key="6">
    <source>
        <dbReference type="SAM" id="MobiDB-lite"/>
    </source>
</evidence>
<dbReference type="Gene3D" id="1.10.10.10">
    <property type="entry name" value="Winged helix-like DNA-binding domain superfamily/Winged helix DNA-binding domain"/>
    <property type="match status" value="1"/>
</dbReference>
<protein>
    <submittedName>
        <fullName evidence="9">FtsK/SpoIIIE family protein</fullName>
    </submittedName>
</protein>
<reference evidence="10" key="1">
    <citation type="submission" date="2009-12" db="EMBL/GenBank/DDBJ databases">
        <title>Sequence of Clostridiales genomosp. BVAB3 str. UPII9-5.</title>
        <authorList>
            <person name="Madupu R."/>
            <person name="Durkin A.S."/>
            <person name="Torralba M."/>
            <person name="Methe B."/>
            <person name="Sutton G.G."/>
            <person name="Strausberg R.L."/>
            <person name="Nelson K.E."/>
        </authorList>
    </citation>
    <scope>NUCLEOTIDE SEQUENCE [LARGE SCALE GENOMIC DNA]</scope>
    <source>
        <strain evidence="10">W1219</strain>
    </source>
</reference>
<dbReference type="InterPro" id="IPR036388">
    <property type="entry name" value="WH-like_DNA-bd_sf"/>
</dbReference>
<dbReference type="InterPro" id="IPR041027">
    <property type="entry name" value="FtsK_alpha"/>
</dbReference>
<keyword evidence="10" id="KW-1185">Reference proteome</keyword>
<dbReference type="Gene3D" id="3.30.980.40">
    <property type="match status" value="1"/>
</dbReference>
<evidence type="ECO:0000256" key="7">
    <source>
        <dbReference type="SAM" id="Phobius"/>
    </source>
</evidence>
<gene>
    <name evidence="9" type="ORF">HMPREF9013_0762</name>
</gene>
<evidence type="ECO:0000256" key="2">
    <source>
        <dbReference type="ARBA" id="ARBA00022741"/>
    </source>
</evidence>
<dbReference type="EMBL" id="ADFR01000002">
    <property type="protein sequence ID" value="EFC06070.1"/>
    <property type="molecule type" value="Genomic_DNA"/>
</dbReference>
<dbReference type="InterPro" id="IPR003593">
    <property type="entry name" value="AAA+_ATPase"/>
</dbReference>
<keyword evidence="3 5" id="KW-0067">ATP-binding</keyword>
<evidence type="ECO:0000256" key="5">
    <source>
        <dbReference type="PROSITE-ProRule" id="PRU00289"/>
    </source>
</evidence>
<feature type="transmembrane region" description="Helical" evidence="7">
    <location>
        <begin position="50"/>
        <end position="71"/>
    </location>
</feature>
<comment type="caution">
    <text evidence="9">The sequence shown here is derived from an EMBL/GenBank/DDBJ whole genome shotgun (WGS) entry which is preliminary data.</text>
</comment>
<evidence type="ECO:0000313" key="9">
    <source>
        <dbReference type="EMBL" id="EFC06070.1"/>
    </source>
</evidence>
<feature type="transmembrane region" description="Helical" evidence="7">
    <location>
        <begin position="151"/>
        <end position="171"/>
    </location>
</feature>
<dbReference type="InterPro" id="IPR036390">
    <property type="entry name" value="WH_DNA-bd_sf"/>
</dbReference>
<dbReference type="InterPro" id="IPR018541">
    <property type="entry name" value="Ftsk_gamma"/>
</dbReference>
<feature type="domain" description="FtsK" evidence="8">
    <location>
        <begin position="433"/>
        <end position="633"/>
    </location>
</feature>
<keyword evidence="2 5" id="KW-0547">Nucleotide-binding</keyword>
<dbReference type="InterPro" id="IPR002543">
    <property type="entry name" value="FtsK_dom"/>
</dbReference>
<feature type="region of interest" description="Disordered" evidence="6">
    <location>
        <begin position="759"/>
        <end position="786"/>
    </location>
</feature>
<accession>D2MLZ4</accession>
<keyword evidence="7" id="KW-0472">Membrane</keyword>
<dbReference type="SMART" id="SM00382">
    <property type="entry name" value="AAA"/>
    <property type="match status" value="1"/>
</dbReference>
<dbReference type="Proteomes" id="UP000005017">
    <property type="component" value="Unassembled WGS sequence"/>
</dbReference>
<evidence type="ECO:0000256" key="4">
    <source>
        <dbReference type="ARBA" id="ARBA00023125"/>
    </source>
</evidence>
<keyword evidence="7" id="KW-0812">Transmembrane</keyword>
<sequence length="786" mass="87931">MARKSKAQQEKEFNEQITKAILVLVLVVLLAISILKLGIVGIFLNRLLMYLFGTWYWIILFLGILYFTLSILIRKRSIRPRRIFPLVLLMLATSLLATYLVTNDKLVGFAVFKQYFLSTKSFFSAFPMMKVGGGLVGYFLYGLLSALFARLGSLMILFLLIMISVLVWTGADVYKRAFKKVYHFFELPEKEEKEEMESEPKEPVNLWKMIDEHKATKMKDIRVDDDPEITQEMDILTDHVAQSDFGIIMDDDTEELEPVPDEAYEEETALLSSLPQEKMEFEDPILKKPIANQNLVGYKLPSQTLLDPISGKNKNFENIRAAKEKAQALLSILGNFDIEAQLLNTHIGPAVTQFEIRLDPNVKVSKILGLADNLKMQMAAKDIRIEAPIPGRNAVGVEIPNVKSTAVKMKELLRDQPQGYKPLMFFLGKDLLGNSVYCDLAKMPHLLIAGATGSGKSVCMNTIITSYLLKTRPDEVKLLLIDPKKVEFTPYREIPHLIGPVINDPTKASNALKVMVDEMDQRYNIFASLGVRKLEDYNALVKKQMGLPNSDGTSPPNPLPYIVVIVDELADLMTVAGKDVESSIMRITQLGRAAGIHMIVATQRPSVDVITGVIKANIPSRIAFSVSSAIDSRTILDHQGAERLLGNGDMLYLANGSNSIKRVQGIYVTDEEVQRITKSCVDQAVPMYNDAFLRLDMVENGGDGAIMAMEDDPLFKEVTDYVIEAQKASTSLLQRRFGIGYNRAARMIDVLEDHGIIGPSRGSKPREVLRKKEGESKRTETGGIRE</sequence>
<dbReference type="GO" id="GO:0003677">
    <property type="term" value="F:DNA binding"/>
    <property type="evidence" value="ECO:0007669"/>
    <property type="project" value="UniProtKB-KW"/>
</dbReference>
<dbReference type="PANTHER" id="PTHR22683">
    <property type="entry name" value="SPORULATION PROTEIN RELATED"/>
    <property type="match status" value="1"/>
</dbReference>
<dbReference type="eggNOG" id="COG1674">
    <property type="taxonomic scope" value="Bacteria"/>
</dbReference>
<dbReference type="GO" id="GO:0005524">
    <property type="term" value="F:ATP binding"/>
    <property type="evidence" value="ECO:0007669"/>
    <property type="project" value="UniProtKB-UniRule"/>
</dbReference>
<dbReference type="Pfam" id="PF17854">
    <property type="entry name" value="FtsK_alpha"/>
    <property type="match status" value="1"/>
</dbReference>
<dbReference type="Gene3D" id="3.40.50.300">
    <property type="entry name" value="P-loop containing nucleotide triphosphate hydrolases"/>
    <property type="match status" value="1"/>
</dbReference>
<feature type="transmembrane region" description="Helical" evidence="7">
    <location>
        <begin position="122"/>
        <end position="144"/>
    </location>
</feature>
<evidence type="ECO:0000259" key="8">
    <source>
        <dbReference type="PROSITE" id="PS50901"/>
    </source>
</evidence>
<dbReference type="GO" id="GO:0016020">
    <property type="term" value="C:membrane"/>
    <property type="evidence" value="ECO:0007669"/>
    <property type="project" value="UniProtKB-SubCell"/>
</dbReference>
<evidence type="ECO:0000313" key="10">
    <source>
        <dbReference type="Proteomes" id="UP000005017"/>
    </source>
</evidence>
<dbReference type="SUPFAM" id="SSF52540">
    <property type="entry name" value="P-loop containing nucleoside triphosphate hydrolases"/>
    <property type="match status" value="1"/>
</dbReference>
<keyword evidence="4" id="KW-0238">DNA-binding</keyword>
<evidence type="ECO:0000256" key="1">
    <source>
        <dbReference type="ARBA" id="ARBA00006474"/>
    </source>
</evidence>